<feature type="region of interest" description="Disordered" evidence="6">
    <location>
        <begin position="237"/>
        <end position="256"/>
    </location>
</feature>
<evidence type="ECO:0000256" key="1">
    <source>
        <dbReference type="ARBA" id="ARBA00022723"/>
    </source>
</evidence>
<evidence type="ECO:0000313" key="9">
    <source>
        <dbReference type="Proteomes" id="UP000078561"/>
    </source>
</evidence>
<organism evidence="8">
    <name type="scientific">Absidia glauca</name>
    <name type="common">Pin mould</name>
    <dbReference type="NCBI Taxonomy" id="4829"/>
    <lineage>
        <taxon>Eukaryota</taxon>
        <taxon>Fungi</taxon>
        <taxon>Fungi incertae sedis</taxon>
        <taxon>Mucoromycota</taxon>
        <taxon>Mucoromycotina</taxon>
        <taxon>Mucoromycetes</taxon>
        <taxon>Mucorales</taxon>
        <taxon>Cunninghamellaceae</taxon>
        <taxon>Absidia</taxon>
    </lineage>
</organism>
<protein>
    <recommendedName>
        <fullName evidence="7">C2H2-type domain-containing protein</fullName>
    </recommendedName>
</protein>
<dbReference type="FunFam" id="3.30.160.60:FF:000072">
    <property type="entry name" value="zinc finger protein 143 isoform X1"/>
    <property type="match status" value="1"/>
</dbReference>
<dbReference type="GO" id="GO:0008270">
    <property type="term" value="F:zinc ion binding"/>
    <property type="evidence" value="ECO:0007669"/>
    <property type="project" value="UniProtKB-KW"/>
</dbReference>
<keyword evidence="9" id="KW-1185">Reference proteome</keyword>
<dbReference type="SMART" id="SM00355">
    <property type="entry name" value="ZnF_C2H2"/>
    <property type="match status" value="3"/>
</dbReference>
<dbReference type="SUPFAM" id="SSF57667">
    <property type="entry name" value="beta-beta-alpha zinc fingers"/>
    <property type="match status" value="2"/>
</dbReference>
<dbReference type="Pfam" id="PF00096">
    <property type="entry name" value="zf-C2H2"/>
    <property type="match status" value="1"/>
</dbReference>
<dbReference type="InParanoid" id="A0A163J1M7"/>
<evidence type="ECO:0000313" key="8">
    <source>
        <dbReference type="EMBL" id="SAL98980.1"/>
    </source>
</evidence>
<dbReference type="EMBL" id="LT552383">
    <property type="protein sequence ID" value="SAL98980.1"/>
    <property type="molecule type" value="Genomic_DNA"/>
</dbReference>
<keyword evidence="3 5" id="KW-0863">Zinc-finger</keyword>
<evidence type="ECO:0000259" key="7">
    <source>
        <dbReference type="PROSITE" id="PS50157"/>
    </source>
</evidence>
<proteinExistence type="predicted"/>
<evidence type="ECO:0000256" key="3">
    <source>
        <dbReference type="ARBA" id="ARBA00022771"/>
    </source>
</evidence>
<feature type="domain" description="C2H2-type" evidence="7">
    <location>
        <begin position="146"/>
        <end position="175"/>
    </location>
</feature>
<gene>
    <name evidence="8" type="primary">ABSGL_04551.1 scaffold 5475</name>
</gene>
<keyword evidence="1" id="KW-0479">Metal-binding</keyword>
<dbReference type="PANTHER" id="PTHR23235:SF120">
    <property type="entry name" value="KRUPPEL-LIKE FACTOR 15"/>
    <property type="match status" value="1"/>
</dbReference>
<evidence type="ECO:0000256" key="5">
    <source>
        <dbReference type="PROSITE-ProRule" id="PRU00042"/>
    </source>
</evidence>
<feature type="domain" description="C2H2-type" evidence="7">
    <location>
        <begin position="176"/>
        <end position="203"/>
    </location>
</feature>
<sequence length="256" mass="28917">MYSSFQVYPNKQHHDNALTTQQVPEYYSTPAPFVPAFTEPQPFCCYPTFDASLFYDDSPSFLAGPNQQYTGYSLTGNTNIMDDYYLTTPDTMLVPSIAPTSPLSSSSSLSSSSPLLNDYLLMEDPLTQQDQTPTRSPRRAAAKGDFRCPFEGCTKVFGRKYNLSSHQVTHTAERIYACDCCLKTFVRRHDLKRHVRIHTGETPHRCLYCRRGYGRADALQRHYSINKECALSLGNDPSNPLHHKKRTRSTGFGAKS</sequence>
<accession>A0A163J1M7</accession>
<evidence type="ECO:0000256" key="4">
    <source>
        <dbReference type="ARBA" id="ARBA00022833"/>
    </source>
</evidence>
<dbReference type="GO" id="GO:0000978">
    <property type="term" value="F:RNA polymerase II cis-regulatory region sequence-specific DNA binding"/>
    <property type="evidence" value="ECO:0007669"/>
    <property type="project" value="TreeGrafter"/>
</dbReference>
<dbReference type="STRING" id="4829.A0A163J1M7"/>
<dbReference type="PROSITE" id="PS50157">
    <property type="entry name" value="ZINC_FINGER_C2H2_2"/>
    <property type="match status" value="2"/>
</dbReference>
<name>A0A163J1M7_ABSGL</name>
<dbReference type="AlphaFoldDB" id="A0A163J1M7"/>
<dbReference type="InterPro" id="IPR013087">
    <property type="entry name" value="Znf_C2H2_type"/>
</dbReference>
<dbReference type="PANTHER" id="PTHR23235">
    <property type="entry name" value="KRUEPPEL-LIKE TRANSCRIPTION FACTOR"/>
    <property type="match status" value="1"/>
</dbReference>
<dbReference type="Proteomes" id="UP000078561">
    <property type="component" value="Unassembled WGS sequence"/>
</dbReference>
<dbReference type="PROSITE" id="PS00028">
    <property type="entry name" value="ZINC_FINGER_C2H2_1"/>
    <property type="match status" value="2"/>
</dbReference>
<keyword evidence="2" id="KW-0677">Repeat</keyword>
<dbReference type="FunFam" id="3.30.160.60:FF:000125">
    <property type="entry name" value="Putative zinc finger protein 143"/>
    <property type="match status" value="1"/>
</dbReference>
<dbReference type="OrthoDB" id="2286223at2759"/>
<evidence type="ECO:0000256" key="2">
    <source>
        <dbReference type="ARBA" id="ARBA00022737"/>
    </source>
</evidence>
<dbReference type="InterPro" id="IPR036236">
    <property type="entry name" value="Znf_C2H2_sf"/>
</dbReference>
<evidence type="ECO:0000256" key="6">
    <source>
        <dbReference type="SAM" id="MobiDB-lite"/>
    </source>
</evidence>
<reference evidence="8" key="1">
    <citation type="submission" date="2016-04" db="EMBL/GenBank/DDBJ databases">
        <authorList>
            <person name="Evans L.H."/>
            <person name="Alamgir A."/>
            <person name="Owens N."/>
            <person name="Weber N.D."/>
            <person name="Virtaneva K."/>
            <person name="Barbian K."/>
            <person name="Babar A."/>
            <person name="Rosenke K."/>
        </authorList>
    </citation>
    <scope>NUCLEOTIDE SEQUENCE [LARGE SCALE GENOMIC DNA]</scope>
    <source>
        <strain evidence="8">CBS 101.48</strain>
    </source>
</reference>
<keyword evidence="4" id="KW-0862">Zinc</keyword>
<dbReference type="GO" id="GO:0000981">
    <property type="term" value="F:DNA-binding transcription factor activity, RNA polymerase II-specific"/>
    <property type="evidence" value="ECO:0007669"/>
    <property type="project" value="UniProtKB-ARBA"/>
</dbReference>
<dbReference type="Gene3D" id="3.30.160.60">
    <property type="entry name" value="Classic Zinc Finger"/>
    <property type="match status" value="3"/>
</dbReference>